<accession>N2BLP0</accession>
<dbReference type="InterPro" id="IPR001387">
    <property type="entry name" value="Cro/C1-type_HTH"/>
</dbReference>
<protein>
    <recommendedName>
        <fullName evidence="1">HTH cro/C1-type domain-containing protein</fullName>
    </recommendedName>
</protein>
<dbReference type="SUPFAM" id="SSF51306">
    <property type="entry name" value="LexA/Signal peptidase"/>
    <property type="match status" value="1"/>
</dbReference>
<reference evidence="2 3" key="1">
    <citation type="submission" date="2013-03" db="EMBL/GenBank/DDBJ databases">
        <title>The Genome Sequence of Atopobium minutum 10063974.</title>
        <authorList>
            <consortium name="The Broad Institute Genome Sequencing Platform"/>
            <person name="Earl A."/>
            <person name="Ward D."/>
            <person name="Feldgarden M."/>
            <person name="Gevers D."/>
            <person name="Lambert T."/>
            <person name="Marvaud J.-C."/>
            <person name="Courvalin P."/>
            <person name="Walker B."/>
            <person name="Young S.K."/>
            <person name="Zeng Q."/>
            <person name="Gargeya S."/>
            <person name="Fitzgerald M."/>
            <person name="Haas B."/>
            <person name="Abouelleil A."/>
            <person name="Alvarado L."/>
            <person name="Arachchi H.M."/>
            <person name="Berlin A.M."/>
            <person name="Chapman S.B."/>
            <person name="Dewar J."/>
            <person name="Goldberg J."/>
            <person name="Griggs A."/>
            <person name="Gujja S."/>
            <person name="Hansen M."/>
            <person name="Howarth C."/>
            <person name="Imamovic A."/>
            <person name="Larimer J."/>
            <person name="McCowan C."/>
            <person name="Murphy C."/>
            <person name="Neiman D."/>
            <person name="Pearson M."/>
            <person name="Priest M."/>
            <person name="Roberts A."/>
            <person name="Saif S."/>
            <person name="Shea T."/>
            <person name="Sisk P."/>
            <person name="Sykes S."/>
            <person name="Wortman J."/>
            <person name="Nusbaum C."/>
            <person name="Birren B."/>
        </authorList>
    </citation>
    <scope>NUCLEOTIDE SEQUENCE [LARGE SCALE GENOMIC DNA]</scope>
    <source>
        <strain evidence="2 3">10063974</strain>
    </source>
</reference>
<evidence type="ECO:0000313" key="2">
    <source>
        <dbReference type="EMBL" id="EMZ42672.1"/>
    </source>
</evidence>
<dbReference type="RefSeq" id="WP_002563005.1">
    <property type="nucleotide sequence ID" value="NZ_KB822533.1"/>
</dbReference>
<dbReference type="SMART" id="SM00530">
    <property type="entry name" value="HTH_XRE"/>
    <property type="match status" value="1"/>
</dbReference>
<organism evidence="2 3">
    <name type="scientific">Atopobium minutum 10063974</name>
    <dbReference type="NCBI Taxonomy" id="997872"/>
    <lineage>
        <taxon>Bacteria</taxon>
        <taxon>Bacillati</taxon>
        <taxon>Actinomycetota</taxon>
        <taxon>Coriobacteriia</taxon>
        <taxon>Coriobacteriales</taxon>
        <taxon>Atopobiaceae</taxon>
        <taxon>Atopobium</taxon>
    </lineage>
</organism>
<dbReference type="GO" id="GO:0003677">
    <property type="term" value="F:DNA binding"/>
    <property type="evidence" value="ECO:0007669"/>
    <property type="project" value="InterPro"/>
</dbReference>
<dbReference type="SUPFAM" id="SSF47413">
    <property type="entry name" value="lambda repressor-like DNA-binding domains"/>
    <property type="match status" value="1"/>
</dbReference>
<dbReference type="CDD" id="cd00093">
    <property type="entry name" value="HTH_XRE"/>
    <property type="match status" value="1"/>
</dbReference>
<comment type="caution">
    <text evidence="2">The sequence shown here is derived from an EMBL/GenBank/DDBJ whole genome shotgun (WGS) entry which is preliminary data.</text>
</comment>
<dbReference type="Gene3D" id="1.10.260.40">
    <property type="entry name" value="lambda repressor-like DNA-binding domains"/>
    <property type="match status" value="1"/>
</dbReference>
<dbReference type="InterPro" id="IPR039418">
    <property type="entry name" value="LexA-like"/>
</dbReference>
<dbReference type="OrthoDB" id="194368at2"/>
<dbReference type="AlphaFoldDB" id="N2BLP0"/>
<proteinExistence type="predicted"/>
<dbReference type="EMBL" id="AGXC01000001">
    <property type="protein sequence ID" value="EMZ42672.1"/>
    <property type="molecule type" value="Genomic_DNA"/>
</dbReference>
<dbReference type="HOGENOM" id="CLU_066192_1_1_11"/>
<sequence>MKYPNRLADARAKAGLTQQQVAEAIDMTVTGYQNYEWGKRDMRSSTVRALSEVLNVPANYLLGIDGIVEARAVETVQVPVLGRIAAGTPREALTASDEYHGTPDTLMRNRHRAFWLTVAGNSMNRVFPEGSLVLIDPDATINNGDIAAVFVNGDDATLKRVYYEGDSVRLHPESYDVEYRDRVIDKTDPEAPEVHMVGKAVSYTAPDGWRG</sequence>
<dbReference type="Pfam" id="PF00717">
    <property type="entry name" value="Peptidase_S24"/>
    <property type="match status" value="1"/>
</dbReference>
<name>N2BLP0_9ACTN</name>
<dbReference type="Pfam" id="PF01381">
    <property type="entry name" value="HTH_3"/>
    <property type="match status" value="1"/>
</dbReference>
<dbReference type="InterPro" id="IPR050077">
    <property type="entry name" value="LexA_repressor"/>
</dbReference>
<dbReference type="CDD" id="cd06529">
    <property type="entry name" value="S24_LexA-like"/>
    <property type="match status" value="1"/>
</dbReference>
<keyword evidence="3" id="KW-1185">Reference proteome</keyword>
<dbReference type="Proteomes" id="UP000012651">
    <property type="component" value="Unassembled WGS sequence"/>
</dbReference>
<dbReference type="InterPro" id="IPR015927">
    <property type="entry name" value="Peptidase_S24_S26A/B/C"/>
</dbReference>
<feature type="domain" description="HTH cro/C1-type" evidence="1">
    <location>
        <begin position="7"/>
        <end position="61"/>
    </location>
</feature>
<dbReference type="PANTHER" id="PTHR33516">
    <property type="entry name" value="LEXA REPRESSOR"/>
    <property type="match status" value="1"/>
</dbReference>
<dbReference type="PATRIC" id="fig|997872.3.peg.229"/>
<evidence type="ECO:0000313" key="3">
    <source>
        <dbReference type="Proteomes" id="UP000012651"/>
    </source>
</evidence>
<dbReference type="PROSITE" id="PS50943">
    <property type="entry name" value="HTH_CROC1"/>
    <property type="match status" value="1"/>
</dbReference>
<dbReference type="Gene3D" id="2.10.109.10">
    <property type="entry name" value="Umud Fragment, subunit A"/>
    <property type="match status" value="1"/>
</dbReference>
<gene>
    <name evidence="2" type="ORF">HMPREF1091_00230</name>
</gene>
<dbReference type="InterPro" id="IPR036286">
    <property type="entry name" value="LexA/Signal_pep-like_sf"/>
</dbReference>
<dbReference type="PANTHER" id="PTHR33516:SF2">
    <property type="entry name" value="LEXA REPRESSOR-RELATED"/>
    <property type="match status" value="1"/>
</dbReference>
<evidence type="ECO:0000259" key="1">
    <source>
        <dbReference type="PROSITE" id="PS50943"/>
    </source>
</evidence>
<dbReference type="InterPro" id="IPR010982">
    <property type="entry name" value="Lambda_DNA-bd_dom_sf"/>
</dbReference>